<gene>
    <name evidence="1" type="ORF">GCM10009726_22740</name>
</gene>
<dbReference type="InterPro" id="IPR038056">
    <property type="entry name" value="YjbR-like_sf"/>
</dbReference>
<sequence length="121" mass="13525">MDVTRMREVCSAFPGAWPDDPWGHDHPVFKVGPADRGKIFASLAADSVGVKAAANREVADEWLVRYPDDASVMAYIGRSGWNDLKLDGAIPDDELVEAVEESYRLVVSRLPKRDRPEGWER</sequence>
<reference evidence="1 2" key="1">
    <citation type="journal article" date="2019" name="Int. J. Syst. Evol. Microbiol.">
        <title>The Global Catalogue of Microorganisms (GCM) 10K type strain sequencing project: providing services to taxonomists for standard genome sequencing and annotation.</title>
        <authorList>
            <consortium name="The Broad Institute Genomics Platform"/>
            <consortium name="The Broad Institute Genome Sequencing Center for Infectious Disease"/>
            <person name="Wu L."/>
            <person name="Ma J."/>
        </authorList>
    </citation>
    <scope>NUCLEOTIDE SEQUENCE [LARGE SCALE GENOMIC DNA]</scope>
    <source>
        <strain evidence="1 2">JCM 13813</strain>
    </source>
</reference>
<name>A0ABN2XC32_9ACTN</name>
<proteinExistence type="predicted"/>
<dbReference type="Gene3D" id="3.90.1150.30">
    <property type="match status" value="1"/>
</dbReference>
<protein>
    <recommendedName>
        <fullName evidence="3">DNA-binding protein (MmcQ/YjbR family)</fullName>
    </recommendedName>
</protein>
<dbReference type="RefSeq" id="WP_231251733.1">
    <property type="nucleotide sequence ID" value="NZ_BAAAMQ010000011.1"/>
</dbReference>
<keyword evidence="2" id="KW-1185">Reference proteome</keyword>
<comment type="caution">
    <text evidence="1">The sequence shown here is derived from an EMBL/GenBank/DDBJ whole genome shotgun (WGS) entry which is preliminary data.</text>
</comment>
<dbReference type="InterPro" id="IPR058532">
    <property type="entry name" value="YjbR/MT2646/Rv2570-like"/>
</dbReference>
<evidence type="ECO:0000313" key="1">
    <source>
        <dbReference type="EMBL" id="GAA2108443.1"/>
    </source>
</evidence>
<dbReference type="EMBL" id="BAAAMQ010000011">
    <property type="protein sequence ID" value="GAA2108443.1"/>
    <property type="molecule type" value="Genomic_DNA"/>
</dbReference>
<evidence type="ECO:0008006" key="3">
    <source>
        <dbReference type="Google" id="ProtNLM"/>
    </source>
</evidence>
<dbReference type="Proteomes" id="UP001501161">
    <property type="component" value="Unassembled WGS sequence"/>
</dbReference>
<dbReference type="SUPFAM" id="SSF142906">
    <property type="entry name" value="YjbR-like"/>
    <property type="match status" value="1"/>
</dbReference>
<dbReference type="Pfam" id="PF04237">
    <property type="entry name" value="YjbR"/>
    <property type="match status" value="1"/>
</dbReference>
<accession>A0ABN2XC32</accession>
<evidence type="ECO:0000313" key="2">
    <source>
        <dbReference type="Proteomes" id="UP001501161"/>
    </source>
</evidence>
<organism evidence="1 2">
    <name type="scientific">Nocardioides furvisabuli</name>
    <dbReference type="NCBI Taxonomy" id="375542"/>
    <lineage>
        <taxon>Bacteria</taxon>
        <taxon>Bacillati</taxon>
        <taxon>Actinomycetota</taxon>
        <taxon>Actinomycetes</taxon>
        <taxon>Propionibacteriales</taxon>
        <taxon>Nocardioidaceae</taxon>
        <taxon>Nocardioides</taxon>
    </lineage>
</organism>